<proteinExistence type="predicted"/>
<feature type="transmembrane region" description="Helical" evidence="1">
    <location>
        <begin position="41"/>
        <end position="67"/>
    </location>
</feature>
<organism evidence="2">
    <name type="scientific">marine metagenome</name>
    <dbReference type="NCBI Taxonomy" id="408172"/>
    <lineage>
        <taxon>unclassified sequences</taxon>
        <taxon>metagenomes</taxon>
        <taxon>ecological metagenomes</taxon>
    </lineage>
</organism>
<evidence type="ECO:0000313" key="2">
    <source>
        <dbReference type="EMBL" id="SVE11813.1"/>
    </source>
</evidence>
<keyword evidence="1" id="KW-1133">Transmembrane helix</keyword>
<dbReference type="Pfam" id="PF04367">
    <property type="entry name" value="DUF502"/>
    <property type="match status" value="1"/>
</dbReference>
<protein>
    <recommendedName>
        <fullName evidence="3">DUF502 domain-containing protein</fullName>
    </recommendedName>
</protein>
<keyword evidence="1" id="KW-0812">Transmembrane</keyword>
<keyword evidence="1" id="KW-0472">Membrane</keyword>
<dbReference type="EMBL" id="UINC01195314">
    <property type="protein sequence ID" value="SVE11813.1"/>
    <property type="molecule type" value="Genomic_DNA"/>
</dbReference>
<feature type="transmembrane region" description="Helical" evidence="1">
    <location>
        <begin position="7"/>
        <end position="29"/>
    </location>
</feature>
<dbReference type="PANTHER" id="PTHR31876:SF26">
    <property type="entry name" value="PROTEIN LIKE COV 2"/>
    <property type="match status" value="1"/>
</dbReference>
<sequence>MKKFINYFLQGLLYIVPITVTLYVVYWTFQKIDGILPFQFPGLGLIIIIVLITFVGFVGSAIITSPINSFFQRLLKRAPLLQTIYSSVKDLMSTFVGKKKGFNAPVLIKLYENSTIERIGFITNEDLTTLGIKEGKIL</sequence>
<dbReference type="AlphaFoldDB" id="A0A383AW66"/>
<accession>A0A383AW66</accession>
<evidence type="ECO:0008006" key="3">
    <source>
        <dbReference type="Google" id="ProtNLM"/>
    </source>
</evidence>
<name>A0A383AW66_9ZZZZ</name>
<gene>
    <name evidence="2" type="ORF">METZ01_LOCUS464667</name>
</gene>
<dbReference type="InterPro" id="IPR007462">
    <property type="entry name" value="COV1-like"/>
</dbReference>
<evidence type="ECO:0000256" key="1">
    <source>
        <dbReference type="SAM" id="Phobius"/>
    </source>
</evidence>
<reference evidence="2" key="1">
    <citation type="submission" date="2018-05" db="EMBL/GenBank/DDBJ databases">
        <authorList>
            <person name="Lanie J.A."/>
            <person name="Ng W.-L."/>
            <person name="Kazmierczak K.M."/>
            <person name="Andrzejewski T.M."/>
            <person name="Davidsen T.M."/>
            <person name="Wayne K.J."/>
            <person name="Tettelin H."/>
            <person name="Glass J.I."/>
            <person name="Rusch D."/>
            <person name="Podicherti R."/>
            <person name="Tsui H.-C.T."/>
            <person name="Winkler M.E."/>
        </authorList>
    </citation>
    <scope>NUCLEOTIDE SEQUENCE</scope>
</reference>
<dbReference type="PANTHER" id="PTHR31876">
    <property type="entry name" value="COV-LIKE PROTEIN 1"/>
    <property type="match status" value="1"/>
</dbReference>
<feature type="non-terminal residue" evidence="2">
    <location>
        <position position="138"/>
    </location>
</feature>